<feature type="transmembrane region" description="Helical" evidence="8">
    <location>
        <begin position="307"/>
        <end position="330"/>
    </location>
</feature>
<evidence type="ECO:0000256" key="1">
    <source>
        <dbReference type="ARBA" id="ARBA00004651"/>
    </source>
</evidence>
<evidence type="ECO:0000256" key="5">
    <source>
        <dbReference type="ARBA" id="ARBA00022692"/>
    </source>
</evidence>
<evidence type="ECO:0000256" key="6">
    <source>
        <dbReference type="ARBA" id="ARBA00022989"/>
    </source>
</evidence>
<keyword evidence="11" id="KW-1185">Reference proteome</keyword>
<name>A0A1Q9A3R1_9HYPH</name>
<dbReference type="Pfam" id="PF01032">
    <property type="entry name" value="FecCD"/>
    <property type="match status" value="1"/>
</dbReference>
<reference evidence="10 11" key="1">
    <citation type="submission" date="2016-09" db="EMBL/GenBank/DDBJ databases">
        <title>Rhizobium oryziradicis sp. nov., isolated from the root of rice.</title>
        <authorList>
            <person name="Zhao J."/>
            <person name="Zhang X."/>
        </authorList>
    </citation>
    <scope>NUCLEOTIDE SEQUENCE [LARGE SCALE GENOMIC DNA]</scope>
    <source>
        <strain evidence="10 11">14971</strain>
    </source>
</reference>
<evidence type="ECO:0000256" key="8">
    <source>
        <dbReference type="SAM" id="Phobius"/>
    </source>
</evidence>
<dbReference type="EMBL" id="MKIN01000022">
    <property type="protein sequence ID" value="OLP49077.1"/>
    <property type="molecule type" value="Genomic_DNA"/>
</dbReference>
<dbReference type="Proteomes" id="UP000544107">
    <property type="component" value="Unassembled WGS sequence"/>
</dbReference>
<evidence type="ECO:0000256" key="4">
    <source>
        <dbReference type="ARBA" id="ARBA00022475"/>
    </source>
</evidence>
<accession>A0A1Q9A3R1</accession>
<dbReference type="PANTHER" id="PTHR30472">
    <property type="entry name" value="FERRIC ENTEROBACTIN TRANSPORT SYSTEM PERMEASE PROTEIN"/>
    <property type="match status" value="1"/>
</dbReference>
<dbReference type="GO" id="GO:0005886">
    <property type="term" value="C:plasma membrane"/>
    <property type="evidence" value="ECO:0007669"/>
    <property type="project" value="UniProtKB-SubCell"/>
</dbReference>
<evidence type="ECO:0000313" key="10">
    <source>
        <dbReference type="EMBL" id="OLP49077.1"/>
    </source>
</evidence>
<dbReference type="InterPro" id="IPR000522">
    <property type="entry name" value="ABC_transptr_permease_BtuC"/>
</dbReference>
<feature type="transmembrane region" description="Helical" evidence="8">
    <location>
        <begin position="219"/>
        <end position="237"/>
    </location>
</feature>
<reference evidence="9 12" key="2">
    <citation type="submission" date="2020-08" db="EMBL/GenBank/DDBJ databases">
        <title>Genomic Encyclopedia of Type Strains, Phase IV (KMG-IV): sequencing the most valuable type-strain genomes for metagenomic binning, comparative biology and taxonomic classification.</title>
        <authorList>
            <person name="Goeker M."/>
        </authorList>
    </citation>
    <scope>NUCLEOTIDE SEQUENCE [LARGE SCALE GENOMIC DNA]</scope>
    <source>
        <strain evidence="9 12">DSM 100021</strain>
    </source>
</reference>
<dbReference type="STRING" id="887144.BJF91_18415"/>
<evidence type="ECO:0000313" key="12">
    <source>
        <dbReference type="Proteomes" id="UP000544107"/>
    </source>
</evidence>
<feature type="transmembrane region" description="Helical" evidence="8">
    <location>
        <begin position="84"/>
        <end position="104"/>
    </location>
</feature>
<feature type="transmembrane region" description="Helical" evidence="8">
    <location>
        <begin position="116"/>
        <end position="136"/>
    </location>
</feature>
<keyword evidence="5 8" id="KW-0812">Transmembrane</keyword>
<dbReference type="Proteomes" id="UP000185598">
    <property type="component" value="Unassembled WGS sequence"/>
</dbReference>
<dbReference type="GO" id="GO:0033214">
    <property type="term" value="P:siderophore-iron import into cell"/>
    <property type="evidence" value="ECO:0007669"/>
    <property type="project" value="TreeGrafter"/>
</dbReference>
<feature type="transmembrane region" description="Helical" evidence="8">
    <location>
        <begin position="21"/>
        <end position="40"/>
    </location>
</feature>
<dbReference type="SUPFAM" id="SSF81345">
    <property type="entry name" value="ABC transporter involved in vitamin B12 uptake, BtuC"/>
    <property type="match status" value="1"/>
</dbReference>
<proteinExistence type="inferred from homology"/>
<keyword evidence="7 8" id="KW-0472">Membrane</keyword>
<protein>
    <submittedName>
        <fullName evidence="10">Iron ABC transporter</fullName>
    </submittedName>
    <submittedName>
        <fullName evidence="9">Iron complex transport system permease protein</fullName>
    </submittedName>
</protein>
<dbReference type="InterPro" id="IPR037294">
    <property type="entry name" value="ABC_BtuC-like"/>
</dbReference>
<comment type="caution">
    <text evidence="10">The sequence shown here is derived from an EMBL/GenBank/DDBJ whole genome shotgun (WGS) entry which is preliminary data.</text>
</comment>
<evidence type="ECO:0000313" key="9">
    <source>
        <dbReference type="EMBL" id="MBB4006067.1"/>
    </source>
</evidence>
<dbReference type="EMBL" id="JACIED010000001">
    <property type="protein sequence ID" value="MBB4006067.1"/>
    <property type="molecule type" value="Genomic_DNA"/>
</dbReference>
<dbReference type="Gene3D" id="1.10.3470.10">
    <property type="entry name" value="ABC transporter involved in vitamin B12 uptake, BtuC"/>
    <property type="match status" value="1"/>
</dbReference>
<dbReference type="RefSeq" id="WP_075614869.1">
    <property type="nucleotide sequence ID" value="NZ_JACIED010000001.1"/>
</dbReference>
<comment type="similarity">
    <text evidence="2">Belongs to the binding-protein-dependent transport system permease family. FecCD subfamily.</text>
</comment>
<evidence type="ECO:0000313" key="11">
    <source>
        <dbReference type="Proteomes" id="UP000185598"/>
    </source>
</evidence>
<dbReference type="FunFam" id="1.10.3470.10:FF:000001">
    <property type="entry name" value="Vitamin B12 ABC transporter permease BtuC"/>
    <property type="match status" value="1"/>
</dbReference>
<feature type="transmembrane region" description="Helical" evidence="8">
    <location>
        <begin position="142"/>
        <end position="163"/>
    </location>
</feature>
<feature type="transmembrane region" description="Helical" evidence="8">
    <location>
        <begin position="267"/>
        <end position="295"/>
    </location>
</feature>
<evidence type="ECO:0000256" key="2">
    <source>
        <dbReference type="ARBA" id="ARBA00007935"/>
    </source>
</evidence>
<dbReference type="GO" id="GO:0022857">
    <property type="term" value="F:transmembrane transporter activity"/>
    <property type="evidence" value="ECO:0007669"/>
    <property type="project" value="InterPro"/>
</dbReference>
<comment type="subcellular location">
    <subcellularLocation>
        <location evidence="1">Cell membrane</location>
        <topology evidence="1">Multi-pass membrane protein</topology>
    </subcellularLocation>
</comment>
<gene>
    <name evidence="10" type="ORF">BJF91_18415</name>
    <name evidence="9" type="ORF">GGQ71_000303</name>
</gene>
<keyword evidence="3" id="KW-0813">Transport</keyword>
<evidence type="ECO:0000256" key="7">
    <source>
        <dbReference type="ARBA" id="ARBA00023136"/>
    </source>
</evidence>
<dbReference type="OrthoDB" id="9811975at2"/>
<dbReference type="AlphaFoldDB" id="A0A1Q9A3R1"/>
<dbReference type="PANTHER" id="PTHR30472:SF25">
    <property type="entry name" value="ABC TRANSPORTER PERMEASE PROTEIN MJ0876-RELATED"/>
    <property type="match status" value="1"/>
</dbReference>
<keyword evidence="6 8" id="KW-1133">Transmembrane helix</keyword>
<dbReference type="CDD" id="cd06550">
    <property type="entry name" value="TM_ABC_iron-siderophores_like"/>
    <property type="match status" value="1"/>
</dbReference>
<evidence type="ECO:0000256" key="3">
    <source>
        <dbReference type="ARBA" id="ARBA00022448"/>
    </source>
</evidence>
<keyword evidence="4" id="KW-1003">Cell membrane</keyword>
<feature type="transmembrane region" description="Helical" evidence="8">
    <location>
        <begin position="336"/>
        <end position="355"/>
    </location>
</feature>
<feature type="transmembrane region" description="Helical" evidence="8">
    <location>
        <begin position="175"/>
        <end position="199"/>
    </location>
</feature>
<organism evidence="10 11">
    <name type="scientific">Allorhizobium taibaishanense</name>
    <dbReference type="NCBI Taxonomy" id="887144"/>
    <lineage>
        <taxon>Bacteria</taxon>
        <taxon>Pseudomonadati</taxon>
        <taxon>Pseudomonadota</taxon>
        <taxon>Alphaproteobacteria</taxon>
        <taxon>Hyphomicrobiales</taxon>
        <taxon>Rhizobiaceae</taxon>
        <taxon>Rhizobium/Agrobacterium group</taxon>
        <taxon>Allorhizobium</taxon>
    </lineage>
</organism>
<sequence>MSIAIDIAQQQPARGDRSQQGALALALLSALLVAACLISLTSGPTGVGLRDLMSYLAGSLLSGHQTLSKQDLIVLEAVRLPRTLLGLLVGAGLGLSGAMMQGLFRNPLADPGIVGVTSGASLAAVAAIVLGPTLLLPLQTALGAQFLPLMAFAGALINTGMLYRIATRGGQTSTVALVLSGIAIGALTMAATGLLIFLADDRALRDITFWSLGSLGGATYGKALSIAPFILAALALLPFLARGLDALVLGDAAAFHMGIPVERLKRISVLVVAGACGASVAVAGSIAFVGIIVPHLLRLAIGPSHRFLLPGAALGGASLLLLADSIARTVAAPAELPIGIITALIGAPVFLLLLLGRGGRGLID</sequence>